<dbReference type="Pfam" id="PF02687">
    <property type="entry name" value="FtsX"/>
    <property type="match status" value="1"/>
</dbReference>
<evidence type="ECO:0000259" key="9">
    <source>
        <dbReference type="Pfam" id="PF02687"/>
    </source>
</evidence>
<feature type="transmembrane region" description="Helical" evidence="8">
    <location>
        <begin position="385"/>
        <end position="404"/>
    </location>
</feature>
<keyword evidence="4 8" id="KW-1133">Transmembrane helix</keyword>
<dbReference type="GO" id="GO:0005886">
    <property type="term" value="C:plasma membrane"/>
    <property type="evidence" value="ECO:0007669"/>
    <property type="project" value="UniProtKB-SubCell"/>
</dbReference>
<feature type="transmembrane region" description="Helical" evidence="8">
    <location>
        <begin position="48"/>
        <end position="68"/>
    </location>
</feature>
<evidence type="ECO:0000256" key="6">
    <source>
        <dbReference type="ARBA" id="ARBA00038076"/>
    </source>
</evidence>
<dbReference type="GeneID" id="96787576"/>
<dbReference type="Pfam" id="PF12704">
    <property type="entry name" value="MacB_PCD"/>
    <property type="match status" value="1"/>
</dbReference>
<reference evidence="11 12" key="1">
    <citation type="submission" date="2020-07" db="EMBL/GenBank/DDBJ databases">
        <title>Differential regulation of undecylprodigiosin biosynthesis in the yeast-scavenging Streptomyces strain MBK6.</title>
        <authorList>
            <person name="Baral B."/>
            <person name="Siitonen V."/>
            <person name="Laughlin M."/>
            <person name="Yamada K."/>
            <person name="Ilomaeki M."/>
            <person name="Metsae-Ketelae M."/>
            <person name="Niemi J."/>
        </authorList>
    </citation>
    <scope>NUCLEOTIDE SEQUENCE [LARGE SCALE GENOMIC DNA]</scope>
    <source>
        <strain evidence="11 12">MBK6</strain>
    </source>
</reference>
<evidence type="ECO:0000256" key="3">
    <source>
        <dbReference type="ARBA" id="ARBA00022692"/>
    </source>
</evidence>
<organism evidence="11 12">
    <name type="scientific">Streptomyces griseoaurantiacus</name>
    <dbReference type="NCBI Taxonomy" id="68213"/>
    <lineage>
        <taxon>Bacteria</taxon>
        <taxon>Bacillati</taxon>
        <taxon>Actinomycetota</taxon>
        <taxon>Actinomycetes</taxon>
        <taxon>Kitasatosporales</taxon>
        <taxon>Streptomycetaceae</taxon>
        <taxon>Streptomyces</taxon>
        <taxon>Streptomyces aurantiacus group</taxon>
    </lineage>
</organism>
<accession>A0A7W2DPT7</accession>
<keyword evidence="5 8" id="KW-0472">Membrane</keyword>
<keyword evidence="2" id="KW-1003">Cell membrane</keyword>
<feature type="compositionally biased region" description="Low complexity" evidence="7">
    <location>
        <begin position="1"/>
        <end position="10"/>
    </location>
</feature>
<protein>
    <submittedName>
        <fullName evidence="11">ABC transporter permease</fullName>
    </submittedName>
</protein>
<dbReference type="Proteomes" id="UP000587608">
    <property type="component" value="Unassembled WGS sequence"/>
</dbReference>
<evidence type="ECO:0000256" key="4">
    <source>
        <dbReference type="ARBA" id="ARBA00022989"/>
    </source>
</evidence>
<keyword evidence="3 8" id="KW-0812">Transmembrane</keyword>
<feature type="domain" description="MacB-like periplasmic core" evidence="10">
    <location>
        <begin position="49"/>
        <end position="258"/>
    </location>
</feature>
<dbReference type="PANTHER" id="PTHR30572">
    <property type="entry name" value="MEMBRANE COMPONENT OF TRANSPORTER-RELATED"/>
    <property type="match status" value="1"/>
</dbReference>
<evidence type="ECO:0000256" key="7">
    <source>
        <dbReference type="SAM" id="MobiDB-lite"/>
    </source>
</evidence>
<dbReference type="RefSeq" id="WP_191852053.1">
    <property type="nucleotide sequence ID" value="NZ_CP108326.1"/>
</dbReference>
<evidence type="ECO:0000256" key="5">
    <source>
        <dbReference type="ARBA" id="ARBA00023136"/>
    </source>
</evidence>
<comment type="caution">
    <text evidence="11">The sequence shown here is derived from an EMBL/GenBank/DDBJ whole genome shotgun (WGS) entry which is preliminary data.</text>
</comment>
<dbReference type="EMBL" id="JACERG010000003">
    <property type="protein sequence ID" value="MBA5220830.1"/>
    <property type="molecule type" value="Genomic_DNA"/>
</dbReference>
<dbReference type="InterPro" id="IPR025857">
    <property type="entry name" value="MacB_PCD"/>
</dbReference>
<evidence type="ECO:0000259" key="10">
    <source>
        <dbReference type="Pfam" id="PF12704"/>
    </source>
</evidence>
<evidence type="ECO:0000256" key="1">
    <source>
        <dbReference type="ARBA" id="ARBA00004651"/>
    </source>
</evidence>
<feature type="transmembrane region" description="Helical" evidence="8">
    <location>
        <begin position="351"/>
        <end position="373"/>
    </location>
</feature>
<sequence>MITPAAPPRTTTRRPRRRTGGPVRPVRLAPRDLLSLGLLGLRTRRLRAALSALGISIGVATMVVVTGIPASSQRALMDEISALGSDMLRVQPFQGEGAQARLPEESVDMVRRIGPVTGVSAVANTHAEVQRSDLVGGEDFSGAGLSVLAARRDLLDVVGGKVLSGRYFDAADERFPTAVLGHKAAHRLGIGEIPATGPAPEVRIGRAWFTVIGVLHSVPLSSDLDNAVLTGWPAARRLLRFEGNPTVLYVKAREEHLEDVRRVLPATVFPEQPGQVQVSRPSDALAAKRATRNTFSSLFLGLAGIALLVGGVGVANTMVISVLERRRDIGLRRALGATRGHIRVQFLTESVALSLLGALAGILLGVLAAVGYAAHQHWPVVIPPLPLAGGCLSAVLIGMAAGVYPSLRAARLPPTEALASA</sequence>
<evidence type="ECO:0000256" key="8">
    <source>
        <dbReference type="SAM" id="Phobius"/>
    </source>
</evidence>
<dbReference type="GO" id="GO:0022857">
    <property type="term" value="F:transmembrane transporter activity"/>
    <property type="evidence" value="ECO:0007669"/>
    <property type="project" value="TreeGrafter"/>
</dbReference>
<feature type="transmembrane region" description="Helical" evidence="8">
    <location>
        <begin position="298"/>
        <end position="323"/>
    </location>
</feature>
<dbReference type="AlphaFoldDB" id="A0A7W2DPT7"/>
<comment type="subcellular location">
    <subcellularLocation>
        <location evidence="1">Cell membrane</location>
        <topology evidence="1">Multi-pass membrane protein</topology>
    </subcellularLocation>
</comment>
<proteinExistence type="inferred from homology"/>
<evidence type="ECO:0000256" key="2">
    <source>
        <dbReference type="ARBA" id="ARBA00022475"/>
    </source>
</evidence>
<evidence type="ECO:0000313" key="12">
    <source>
        <dbReference type="Proteomes" id="UP000587608"/>
    </source>
</evidence>
<name>A0A7W2DPT7_9ACTN</name>
<gene>
    <name evidence="11" type="ORF">H1X69_05260</name>
</gene>
<dbReference type="InterPro" id="IPR003838">
    <property type="entry name" value="ABC3_permease_C"/>
</dbReference>
<comment type="similarity">
    <text evidence="6">Belongs to the ABC-4 integral membrane protein family.</text>
</comment>
<evidence type="ECO:0000313" key="11">
    <source>
        <dbReference type="EMBL" id="MBA5220830.1"/>
    </source>
</evidence>
<dbReference type="InterPro" id="IPR050250">
    <property type="entry name" value="Macrolide_Exporter_MacB"/>
</dbReference>
<feature type="domain" description="ABC3 transporter permease C-terminal" evidence="9">
    <location>
        <begin position="302"/>
        <end position="414"/>
    </location>
</feature>
<dbReference type="PANTHER" id="PTHR30572:SF4">
    <property type="entry name" value="ABC TRANSPORTER PERMEASE YTRF"/>
    <property type="match status" value="1"/>
</dbReference>
<feature type="region of interest" description="Disordered" evidence="7">
    <location>
        <begin position="1"/>
        <end position="25"/>
    </location>
</feature>